<keyword evidence="3 7" id="KW-0378">Hydrolase</keyword>
<dbReference type="PANTHER" id="PTHR43301">
    <property type="entry name" value="ARABINAN ENDO-1,5-ALPHA-L-ARABINOSIDASE"/>
    <property type="match status" value="1"/>
</dbReference>
<feature type="domain" description="Extracellular endo-alpha-(1-&gt;5)-L-arabinanase C-terminal" evidence="8">
    <location>
        <begin position="380"/>
        <end position="490"/>
    </location>
</feature>
<evidence type="ECO:0000256" key="6">
    <source>
        <dbReference type="PIRSR" id="PIRSR606710-2"/>
    </source>
</evidence>
<keyword evidence="10" id="KW-1185">Reference proteome</keyword>
<dbReference type="InterPro" id="IPR050727">
    <property type="entry name" value="GH43_arabinanases"/>
</dbReference>
<reference evidence="9 10" key="1">
    <citation type="submission" date="2019-11" db="EMBL/GenBank/DDBJ databases">
        <title>Novel species isolated from a subtropical stream in China.</title>
        <authorList>
            <person name="Lu H."/>
        </authorList>
    </citation>
    <scope>NUCLEOTIDE SEQUENCE [LARGE SCALE GENOMIC DNA]</scope>
    <source>
        <strain evidence="9 10">FT25W</strain>
    </source>
</reference>
<dbReference type="Pfam" id="PF04616">
    <property type="entry name" value="Glyco_hydro_43"/>
    <property type="match status" value="1"/>
</dbReference>
<dbReference type="CDD" id="cd18832">
    <property type="entry name" value="GH43_GsAbnA-like"/>
    <property type="match status" value="1"/>
</dbReference>
<comment type="pathway">
    <text evidence="1">Glycan metabolism; L-arabinan degradation.</text>
</comment>
<dbReference type="Pfam" id="PF16369">
    <property type="entry name" value="GH43_C"/>
    <property type="match status" value="1"/>
</dbReference>
<keyword evidence="4 7" id="KW-0326">Glycosidase</keyword>
<comment type="caution">
    <text evidence="9">The sequence shown here is derived from an EMBL/GenBank/DDBJ whole genome shotgun (WGS) entry which is preliminary data.</text>
</comment>
<dbReference type="GO" id="GO:0004553">
    <property type="term" value="F:hydrolase activity, hydrolyzing O-glycosyl compounds"/>
    <property type="evidence" value="ECO:0007669"/>
    <property type="project" value="InterPro"/>
</dbReference>
<dbReference type="InterPro" id="IPR032291">
    <property type="entry name" value="Abn2_C"/>
</dbReference>
<dbReference type="AlphaFoldDB" id="A0A6L5QH07"/>
<dbReference type="Gene3D" id="2.115.10.20">
    <property type="entry name" value="Glycosyl hydrolase domain, family 43"/>
    <property type="match status" value="1"/>
</dbReference>
<dbReference type="SUPFAM" id="SSF75005">
    <property type="entry name" value="Arabinanase/levansucrase/invertase"/>
    <property type="match status" value="1"/>
</dbReference>
<evidence type="ECO:0000256" key="3">
    <source>
        <dbReference type="ARBA" id="ARBA00022801"/>
    </source>
</evidence>
<protein>
    <submittedName>
        <fullName evidence="9">Family 43 glycosylhydrolase</fullName>
    </submittedName>
</protein>
<dbReference type="Proteomes" id="UP000481037">
    <property type="component" value="Unassembled WGS sequence"/>
</dbReference>
<evidence type="ECO:0000256" key="1">
    <source>
        <dbReference type="ARBA" id="ARBA00004834"/>
    </source>
</evidence>
<name>A0A6L5QH07_9BURK</name>
<evidence type="ECO:0000259" key="8">
    <source>
        <dbReference type="Pfam" id="PF16369"/>
    </source>
</evidence>
<evidence type="ECO:0000256" key="7">
    <source>
        <dbReference type="RuleBase" id="RU361187"/>
    </source>
</evidence>
<accession>A0A6L5QH07</accession>
<evidence type="ECO:0000256" key="4">
    <source>
        <dbReference type="ARBA" id="ARBA00023295"/>
    </source>
</evidence>
<feature type="active site" description="Proton donor" evidence="5">
    <location>
        <position position="236"/>
    </location>
</feature>
<feature type="site" description="Important for catalytic activity, responsible for pKa modulation of the active site Glu and correct orientation of both the proton donor and substrate" evidence="6">
    <location>
        <position position="183"/>
    </location>
</feature>
<dbReference type="GO" id="GO:0005975">
    <property type="term" value="P:carbohydrate metabolic process"/>
    <property type="evidence" value="ECO:0007669"/>
    <property type="project" value="InterPro"/>
</dbReference>
<dbReference type="Gene3D" id="2.40.128.10">
    <property type="match status" value="1"/>
</dbReference>
<dbReference type="PANTHER" id="PTHR43301:SF3">
    <property type="entry name" value="ARABINAN ENDO-1,5-ALPHA-L-ARABINOSIDASE A-RELATED"/>
    <property type="match status" value="1"/>
</dbReference>
<comment type="similarity">
    <text evidence="2 7">Belongs to the glycosyl hydrolase 43 family.</text>
</comment>
<feature type="active site" description="Proton acceptor" evidence="5">
    <location>
        <position position="48"/>
    </location>
</feature>
<sequence length="495" mass="52428">MGGVALLLTGCGGGGGGGTVAATSTPAPTTTPTPTPTTITFGDASVHDPSVIKVDGTFYVFGSHLAAARSTDLMNWTKIADNVTATNPLFNNVVTALADTFAWAQVTDLWAPDVVKLADGKFYHYYCACKGDSPRSALGIAVADKVEGPYVNRQILLKSGMWGLPSEDGVTIYDALTMPNVVDPNTFFDQSGKLWMIYGSYSGGIFILEMDTATGLQKPGQGYGKHLMGGNHARIEGAYVMYSPQSKYYYLFTSFGGLDANGAYNMRVSRSLNPDGPYLDAKDNDMANVKANPALPLFDDASIAPYGQKIMGNYQFALAAGETGTPLGYVSPGHNSAYYEASTGQYFLIFHTRFPGTGELHQIRVHEMFINADGWLVVSPFRYAPLSKNSTTLSAEVTAADVVGTYKMINHGKDISTAIKASQSVVLAADGTVSGTASGTWKHDGGNKITIALGATGTFAGVLSRQWNTNASAFVVTWTAQSVDGVSIWGARTGN</sequence>
<gene>
    <name evidence="9" type="ORF">GJ697_14440</name>
</gene>
<proteinExistence type="inferred from homology"/>
<evidence type="ECO:0000256" key="5">
    <source>
        <dbReference type="PIRSR" id="PIRSR606710-1"/>
    </source>
</evidence>
<dbReference type="InterPro" id="IPR006710">
    <property type="entry name" value="Glyco_hydro_43"/>
</dbReference>
<organism evidence="9 10">
    <name type="scientific">Duganella alba</name>
    <dbReference type="NCBI Taxonomy" id="2666081"/>
    <lineage>
        <taxon>Bacteria</taxon>
        <taxon>Pseudomonadati</taxon>
        <taxon>Pseudomonadota</taxon>
        <taxon>Betaproteobacteria</taxon>
        <taxon>Burkholderiales</taxon>
        <taxon>Oxalobacteraceae</taxon>
        <taxon>Telluria group</taxon>
        <taxon>Duganella</taxon>
    </lineage>
</organism>
<evidence type="ECO:0000256" key="2">
    <source>
        <dbReference type="ARBA" id="ARBA00009865"/>
    </source>
</evidence>
<dbReference type="EMBL" id="WKJM01000011">
    <property type="protein sequence ID" value="MRX09037.1"/>
    <property type="molecule type" value="Genomic_DNA"/>
</dbReference>
<evidence type="ECO:0000313" key="10">
    <source>
        <dbReference type="Proteomes" id="UP000481037"/>
    </source>
</evidence>
<evidence type="ECO:0000313" key="9">
    <source>
        <dbReference type="EMBL" id="MRX09037.1"/>
    </source>
</evidence>
<dbReference type="InterPro" id="IPR023296">
    <property type="entry name" value="Glyco_hydro_beta-prop_sf"/>
</dbReference>